<dbReference type="Proteomes" id="UP000266673">
    <property type="component" value="Unassembled WGS sequence"/>
</dbReference>
<sequence>MHIDFLISKGVNCFKRTDAKELIVQWKWGEIQINGSFSTWNFHLDLIMHNFKVNSNPDKMAVKKNENKAFIHFQESSEMNYVLGASIGDHCHKNRIDIEDGK</sequence>
<name>A0A397VV20_9GLOM</name>
<comment type="caution">
    <text evidence="1">The sequence shown here is derived from an EMBL/GenBank/DDBJ whole genome shotgun (WGS) entry which is preliminary data.</text>
</comment>
<evidence type="ECO:0000313" key="1">
    <source>
        <dbReference type="EMBL" id="RIB25582.1"/>
    </source>
</evidence>
<reference evidence="1 2" key="1">
    <citation type="submission" date="2018-06" db="EMBL/GenBank/DDBJ databases">
        <title>Comparative genomics reveals the genomic features of Rhizophagus irregularis, R. cerebriforme, R. diaphanum and Gigaspora rosea, and their symbiotic lifestyle signature.</title>
        <authorList>
            <person name="Morin E."/>
            <person name="San Clemente H."/>
            <person name="Chen E.C.H."/>
            <person name="De La Providencia I."/>
            <person name="Hainaut M."/>
            <person name="Kuo A."/>
            <person name="Kohler A."/>
            <person name="Murat C."/>
            <person name="Tang N."/>
            <person name="Roy S."/>
            <person name="Loubradou J."/>
            <person name="Henrissat B."/>
            <person name="Grigoriev I.V."/>
            <person name="Corradi N."/>
            <person name="Roux C."/>
            <person name="Martin F.M."/>
        </authorList>
    </citation>
    <scope>NUCLEOTIDE SEQUENCE [LARGE SCALE GENOMIC DNA]</scope>
    <source>
        <strain evidence="1 2">DAOM 194757</strain>
    </source>
</reference>
<gene>
    <name evidence="1" type="ORF">C2G38_2165584</name>
</gene>
<accession>A0A397VV20</accession>
<protein>
    <submittedName>
        <fullName evidence="1">Uncharacterized protein</fullName>
    </submittedName>
</protein>
<evidence type="ECO:0000313" key="2">
    <source>
        <dbReference type="Proteomes" id="UP000266673"/>
    </source>
</evidence>
<organism evidence="1 2">
    <name type="scientific">Gigaspora rosea</name>
    <dbReference type="NCBI Taxonomy" id="44941"/>
    <lineage>
        <taxon>Eukaryota</taxon>
        <taxon>Fungi</taxon>
        <taxon>Fungi incertae sedis</taxon>
        <taxon>Mucoromycota</taxon>
        <taxon>Glomeromycotina</taxon>
        <taxon>Glomeromycetes</taxon>
        <taxon>Diversisporales</taxon>
        <taxon>Gigasporaceae</taxon>
        <taxon>Gigaspora</taxon>
    </lineage>
</organism>
<dbReference type="EMBL" id="QKWP01000169">
    <property type="protein sequence ID" value="RIB25582.1"/>
    <property type="molecule type" value="Genomic_DNA"/>
</dbReference>
<dbReference type="AlphaFoldDB" id="A0A397VV20"/>
<proteinExistence type="predicted"/>
<dbReference type="OrthoDB" id="2458773at2759"/>
<keyword evidence="2" id="KW-1185">Reference proteome</keyword>